<dbReference type="Proteomes" id="UP000274786">
    <property type="component" value="Unassembled WGS sequence"/>
</dbReference>
<name>A0A498CCL8_9GAMM</name>
<evidence type="ECO:0000313" key="1">
    <source>
        <dbReference type="EMBL" id="RLK53455.1"/>
    </source>
</evidence>
<comment type="caution">
    <text evidence="1">The sequence shown here is derived from an EMBL/GenBank/DDBJ whole genome shotgun (WGS) entry which is preliminary data.</text>
</comment>
<evidence type="ECO:0008006" key="3">
    <source>
        <dbReference type="Google" id="ProtNLM"/>
    </source>
</evidence>
<dbReference type="RefSeq" id="WP_121042031.1">
    <property type="nucleotide sequence ID" value="NZ_RCDC01000005.1"/>
</dbReference>
<evidence type="ECO:0000313" key="2">
    <source>
        <dbReference type="Proteomes" id="UP000274786"/>
    </source>
</evidence>
<organism evidence="1 2">
    <name type="scientific">Stenotrophomonas rhizophila</name>
    <dbReference type="NCBI Taxonomy" id="216778"/>
    <lineage>
        <taxon>Bacteria</taxon>
        <taxon>Pseudomonadati</taxon>
        <taxon>Pseudomonadota</taxon>
        <taxon>Gammaproteobacteria</taxon>
        <taxon>Lysobacterales</taxon>
        <taxon>Lysobacteraceae</taxon>
        <taxon>Stenotrophomonas</taxon>
    </lineage>
</organism>
<dbReference type="OrthoDB" id="6001058at2"/>
<sequence length="130" mass="14669">MNDLSTIVATERVIDINHPVNGTATGLRLTLLPETHLKVREAARKALNDRLQGKGKVTAEKIEESRLSMLVASIGGWEWKGDATFEGEKPDFSDTNLRKVIQRLPWIQDQIDQELGERAEFFREPEEQAG</sequence>
<dbReference type="EMBL" id="RCDC01000005">
    <property type="protein sequence ID" value="RLK53455.1"/>
    <property type="molecule type" value="Genomic_DNA"/>
</dbReference>
<accession>A0A498CCL8</accession>
<gene>
    <name evidence="1" type="ORF">BCL79_2762</name>
</gene>
<protein>
    <recommendedName>
        <fullName evidence="3">Tail assembly chaperone</fullName>
    </recommendedName>
</protein>
<proteinExistence type="predicted"/>
<dbReference type="AlphaFoldDB" id="A0A498CCL8"/>
<reference evidence="1 2" key="1">
    <citation type="submission" date="2018-10" db="EMBL/GenBank/DDBJ databases">
        <title>Comparative analysis of microorganisms from saline springs in Andes Mountain Range, Colombia.</title>
        <authorList>
            <person name="Rubin E."/>
        </authorList>
    </citation>
    <scope>NUCLEOTIDE SEQUENCE [LARGE SCALE GENOMIC DNA]</scope>
    <source>
        <strain evidence="1 2">USBA GBX 843</strain>
    </source>
</reference>